<organism evidence="1 2">
    <name type="scientific">Ramazzottius varieornatus</name>
    <name type="common">Water bear</name>
    <name type="synonym">Tardigrade</name>
    <dbReference type="NCBI Taxonomy" id="947166"/>
    <lineage>
        <taxon>Eukaryota</taxon>
        <taxon>Metazoa</taxon>
        <taxon>Ecdysozoa</taxon>
        <taxon>Tardigrada</taxon>
        <taxon>Eutardigrada</taxon>
        <taxon>Parachela</taxon>
        <taxon>Hypsibioidea</taxon>
        <taxon>Ramazzottiidae</taxon>
        <taxon>Ramazzottius</taxon>
    </lineage>
</organism>
<protein>
    <submittedName>
        <fullName evidence="1">Uncharacterized protein</fullName>
    </submittedName>
</protein>
<evidence type="ECO:0000313" key="2">
    <source>
        <dbReference type="Proteomes" id="UP000186922"/>
    </source>
</evidence>
<sequence length="81" mass="9053">MGYVYDWADANKYESALTIAEISSGKKADRNGVSSNWKTGSFKAKNRLWDLDKSVMPPAEVSNNIPETPVKPEYNAQIWTA</sequence>
<dbReference type="EMBL" id="BDGG01000002">
    <property type="protein sequence ID" value="GAU93806.1"/>
    <property type="molecule type" value="Genomic_DNA"/>
</dbReference>
<gene>
    <name evidence="1" type="primary">RvY_05689-1</name>
    <name evidence="1" type="synonym">RvY_05689.1</name>
    <name evidence="1" type="ORF">RvY_05689</name>
</gene>
<proteinExistence type="predicted"/>
<dbReference type="AlphaFoldDB" id="A0A1D1UVY2"/>
<dbReference type="Proteomes" id="UP000186922">
    <property type="component" value="Unassembled WGS sequence"/>
</dbReference>
<name>A0A1D1UVY2_RAMVA</name>
<accession>A0A1D1UVY2</accession>
<reference evidence="1 2" key="1">
    <citation type="journal article" date="2016" name="Nat. Commun.">
        <title>Extremotolerant tardigrade genome and improved radiotolerance of human cultured cells by tardigrade-unique protein.</title>
        <authorList>
            <person name="Hashimoto T."/>
            <person name="Horikawa D.D."/>
            <person name="Saito Y."/>
            <person name="Kuwahara H."/>
            <person name="Kozuka-Hata H."/>
            <person name="Shin-I T."/>
            <person name="Minakuchi Y."/>
            <person name="Ohishi K."/>
            <person name="Motoyama A."/>
            <person name="Aizu T."/>
            <person name="Enomoto A."/>
            <person name="Kondo K."/>
            <person name="Tanaka S."/>
            <person name="Hara Y."/>
            <person name="Koshikawa S."/>
            <person name="Sagara H."/>
            <person name="Miura T."/>
            <person name="Yokobori S."/>
            <person name="Miyagawa K."/>
            <person name="Suzuki Y."/>
            <person name="Kubo T."/>
            <person name="Oyama M."/>
            <person name="Kohara Y."/>
            <person name="Fujiyama A."/>
            <person name="Arakawa K."/>
            <person name="Katayama T."/>
            <person name="Toyoda A."/>
            <person name="Kunieda T."/>
        </authorList>
    </citation>
    <scope>NUCLEOTIDE SEQUENCE [LARGE SCALE GENOMIC DNA]</scope>
    <source>
        <strain evidence="1 2">YOKOZUNA-1</strain>
    </source>
</reference>
<comment type="caution">
    <text evidence="1">The sequence shown here is derived from an EMBL/GenBank/DDBJ whole genome shotgun (WGS) entry which is preliminary data.</text>
</comment>
<keyword evidence="2" id="KW-1185">Reference proteome</keyword>
<evidence type="ECO:0000313" key="1">
    <source>
        <dbReference type="EMBL" id="GAU93806.1"/>
    </source>
</evidence>